<dbReference type="PANTHER" id="PTHR30250">
    <property type="entry name" value="PST FAMILY PREDICTED COLANIC ACID TRANSPORTER"/>
    <property type="match status" value="1"/>
</dbReference>
<feature type="transmembrane region" description="Helical" evidence="6">
    <location>
        <begin position="358"/>
        <end position="378"/>
    </location>
</feature>
<dbReference type="RefSeq" id="WP_353529681.1">
    <property type="nucleotide sequence ID" value="NZ_JBBMEX010000002.1"/>
</dbReference>
<dbReference type="Proteomes" id="UP001454489">
    <property type="component" value="Unassembled WGS sequence"/>
</dbReference>
<feature type="transmembrane region" description="Helical" evidence="6">
    <location>
        <begin position="289"/>
        <end position="308"/>
    </location>
</feature>
<dbReference type="EMBL" id="JBBMEX010000002">
    <property type="protein sequence ID" value="MEQ2556680.1"/>
    <property type="molecule type" value="Genomic_DNA"/>
</dbReference>
<evidence type="ECO:0000313" key="7">
    <source>
        <dbReference type="EMBL" id="MEQ2556680.1"/>
    </source>
</evidence>
<feature type="transmembrane region" description="Helical" evidence="6">
    <location>
        <begin position="223"/>
        <end position="241"/>
    </location>
</feature>
<evidence type="ECO:0000256" key="6">
    <source>
        <dbReference type="SAM" id="Phobius"/>
    </source>
</evidence>
<keyword evidence="8" id="KW-1185">Reference proteome</keyword>
<comment type="caution">
    <text evidence="7">The sequence shown here is derived from an EMBL/GenBank/DDBJ whole genome shotgun (WGS) entry which is preliminary data.</text>
</comment>
<organism evidence="7 8">
    <name type="scientific">Maccoyibacter intestinihominis</name>
    <dbReference type="NCBI Taxonomy" id="3133499"/>
    <lineage>
        <taxon>Bacteria</taxon>
        <taxon>Bacillati</taxon>
        <taxon>Bacillota</taxon>
        <taxon>Clostridia</taxon>
        <taxon>Lachnospirales</taxon>
        <taxon>Lachnospiraceae</taxon>
        <taxon>Maccoyibacter</taxon>
    </lineage>
</organism>
<feature type="transmembrane region" description="Helical" evidence="6">
    <location>
        <begin position="155"/>
        <end position="179"/>
    </location>
</feature>
<feature type="transmembrane region" description="Helical" evidence="6">
    <location>
        <begin position="45"/>
        <end position="67"/>
    </location>
</feature>
<feature type="transmembrane region" description="Helical" evidence="6">
    <location>
        <begin position="87"/>
        <end position="109"/>
    </location>
</feature>
<dbReference type="PANTHER" id="PTHR30250:SF11">
    <property type="entry name" value="O-ANTIGEN TRANSPORTER-RELATED"/>
    <property type="match status" value="1"/>
</dbReference>
<feature type="transmembrane region" description="Helical" evidence="6">
    <location>
        <begin position="12"/>
        <end position="33"/>
    </location>
</feature>
<keyword evidence="4 6" id="KW-1133">Transmembrane helix</keyword>
<evidence type="ECO:0000256" key="1">
    <source>
        <dbReference type="ARBA" id="ARBA00004651"/>
    </source>
</evidence>
<evidence type="ECO:0000256" key="5">
    <source>
        <dbReference type="ARBA" id="ARBA00023136"/>
    </source>
</evidence>
<protein>
    <recommendedName>
        <fullName evidence="9">Polysaccharide biosynthesis protein</fullName>
    </recommendedName>
</protein>
<dbReference type="InterPro" id="IPR050833">
    <property type="entry name" value="Poly_Biosynth_Transport"/>
</dbReference>
<name>A0ABV1HAE7_9FIRM</name>
<feature type="transmembrane region" description="Helical" evidence="6">
    <location>
        <begin position="438"/>
        <end position="455"/>
    </location>
</feature>
<proteinExistence type="predicted"/>
<feature type="transmembrane region" description="Helical" evidence="6">
    <location>
        <begin position="328"/>
        <end position="346"/>
    </location>
</feature>
<evidence type="ECO:0000256" key="2">
    <source>
        <dbReference type="ARBA" id="ARBA00022475"/>
    </source>
</evidence>
<gene>
    <name evidence="7" type="ORF">WMO43_02125</name>
</gene>
<comment type="subcellular location">
    <subcellularLocation>
        <location evidence="1">Cell membrane</location>
        <topology evidence="1">Multi-pass membrane protein</topology>
    </subcellularLocation>
</comment>
<feature type="transmembrane region" description="Helical" evidence="6">
    <location>
        <begin position="253"/>
        <end position="277"/>
    </location>
</feature>
<keyword evidence="3 6" id="KW-0812">Transmembrane</keyword>
<evidence type="ECO:0008006" key="9">
    <source>
        <dbReference type="Google" id="ProtNLM"/>
    </source>
</evidence>
<evidence type="ECO:0000313" key="8">
    <source>
        <dbReference type="Proteomes" id="UP001454489"/>
    </source>
</evidence>
<reference evidence="7 8" key="1">
    <citation type="submission" date="2024-03" db="EMBL/GenBank/DDBJ databases">
        <title>Human intestinal bacterial collection.</title>
        <authorList>
            <person name="Pauvert C."/>
            <person name="Hitch T.C.A."/>
            <person name="Clavel T."/>
        </authorList>
    </citation>
    <scope>NUCLEOTIDE SEQUENCE [LARGE SCALE GENOMIC DNA]</scope>
    <source>
        <strain evidence="7 8">CLA-AA-H185</strain>
    </source>
</reference>
<evidence type="ECO:0000256" key="4">
    <source>
        <dbReference type="ARBA" id="ARBA00022989"/>
    </source>
</evidence>
<evidence type="ECO:0000256" key="3">
    <source>
        <dbReference type="ARBA" id="ARBA00022692"/>
    </source>
</evidence>
<keyword evidence="2" id="KW-1003">Cell membrane</keyword>
<sequence length="473" mass="54347">MNQKFRNFLKNFMHALSANVIRLMISVVMTLVLPRILGVEEYSYWQLYLFYVTYTAYSSIGWCEGTYLKYGGMEYAKLDRSRMAGQFWALAVFQLIFCTVFGTAAHFLIDNPYKSTILMLALVSSMFDILRYLLQNILQTTGRIKDFARIMTLERMLFFVLSVGALLLGFRNFYVLIFMEITGRILSMCYAMYVCREIVFAKLDSFHEITKESKEIIGIGYKLLAASFASQLIIGIVRFAIEQKWGTIVFGKVSLTLSLSNMVITCIGAVSVVLFPMLKKMKEETLEELFLTMRTVLTVPVLAVLIFYTPMRWILELWLPQYHDSLHYLAVLFPICVYETRSVALIDTYLKAYRKEKLILFNSLVTVGISALLSWITVFLMGSLDAAVISIVLLMMFKNIFSEKMLLRSSLPVKVWKDNILEVALTGIFILVNWKIGGITAMLLYTAAYIIYVLLKSKDIKREMKNLKKIARG</sequence>
<keyword evidence="5 6" id="KW-0472">Membrane</keyword>
<accession>A0ABV1HAE7</accession>